<dbReference type="InterPro" id="IPR032710">
    <property type="entry name" value="NTF2-like_dom_sf"/>
</dbReference>
<proteinExistence type="predicted"/>
<dbReference type="EMBL" id="CP098740">
    <property type="protein sequence ID" value="UZK52718.1"/>
    <property type="molecule type" value="Genomic_DNA"/>
</dbReference>
<dbReference type="RefSeq" id="WP_265538353.1">
    <property type="nucleotide sequence ID" value="NZ_CP098740.1"/>
</dbReference>
<feature type="domain" description="SnoaL-like" evidence="2">
    <location>
        <begin position="7"/>
        <end position="134"/>
    </location>
</feature>
<sequence>MPETAESLVDKYAVAETCTRMAVHADRREWDQLRSLFADKVLLDYTSLNGGKPTRLTPKEIADAWAATFDRFDATQHLIANKLVELEADQATCTASFQATHRLATAQGTPLWILGGDYRWELTRVGARWLITSVKMTVTWSDGNQGLANAASTGRTEDRNVETVRTFLRLLEDKDIESWMRLWAEDADHHYPFGTAMFPAHLKGKEAIYDNWKGVPELFDTLSFPLREVWTDGPRNTVVARFDSDNVMKGGTGRYQNTYICVFTFDAEGRIREYREYFDPIVTALTYGLADVSYR</sequence>
<evidence type="ECO:0000313" key="4">
    <source>
        <dbReference type="Proteomes" id="UP001164963"/>
    </source>
</evidence>
<name>A0ABY6PK57_9ACTN</name>
<keyword evidence="4" id="KW-1185">Reference proteome</keyword>
<dbReference type="SUPFAM" id="SSF54427">
    <property type="entry name" value="NTF2-like"/>
    <property type="match status" value="2"/>
</dbReference>
<evidence type="ECO:0000259" key="1">
    <source>
        <dbReference type="Pfam" id="PF12680"/>
    </source>
</evidence>
<protein>
    <submittedName>
        <fullName evidence="3">Nuclear transport factor 2 family protein</fullName>
    </submittedName>
</protein>
<reference evidence="3" key="1">
    <citation type="journal article" date="2022" name="Front. Microbiol.">
        <title>Mirubactin C rescues the lethal effect of cell wall biosynthesis mutations in Bacillus subtilis.</title>
        <authorList>
            <person name="Kepplinger B."/>
            <person name="Wen X."/>
            <person name="Tyler A.R."/>
            <person name="Kim B.Y."/>
            <person name="Brown J."/>
            <person name="Banks P."/>
            <person name="Dashti Y."/>
            <person name="Mackenzie E.S."/>
            <person name="Wills C."/>
            <person name="Kawai Y."/>
            <person name="Waldron K.J."/>
            <person name="Allenby N.E.E."/>
            <person name="Wu L.J."/>
            <person name="Hall M.J."/>
            <person name="Errington J."/>
        </authorList>
    </citation>
    <scope>NUCLEOTIDE SEQUENCE</scope>
    <source>
        <strain evidence="3">MDA8-470</strain>
    </source>
</reference>
<dbReference type="InterPro" id="IPR037401">
    <property type="entry name" value="SnoaL-like"/>
</dbReference>
<gene>
    <name evidence="3" type="ORF">NEH16_00040</name>
</gene>
<dbReference type="Gene3D" id="3.10.450.50">
    <property type="match status" value="2"/>
</dbReference>
<organism evidence="3 4">
    <name type="scientific">Streptomyces drozdowiczii</name>
    <dbReference type="NCBI Taxonomy" id="202862"/>
    <lineage>
        <taxon>Bacteria</taxon>
        <taxon>Bacillati</taxon>
        <taxon>Actinomycetota</taxon>
        <taxon>Actinomycetes</taxon>
        <taxon>Kitasatosporales</taxon>
        <taxon>Streptomycetaceae</taxon>
        <taxon>Streptomyces</taxon>
    </lineage>
</organism>
<feature type="domain" description="SnoaL-like" evidence="1">
    <location>
        <begin position="164"/>
        <end position="274"/>
    </location>
</feature>
<evidence type="ECO:0000259" key="2">
    <source>
        <dbReference type="Pfam" id="PF13577"/>
    </source>
</evidence>
<dbReference type="Pfam" id="PF12680">
    <property type="entry name" value="SnoaL_2"/>
    <property type="match status" value="1"/>
</dbReference>
<dbReference type="Pfam" id="PF13577">
    <property type="entry name" value="SnoaL_4"/>
    <property type="match status" value="1"/>
</dbReference>
<dbReference type="Proteomes" id="UP001164963">
    <property type="component" value="Chromosome"/>
</dbReference>
<accession>A0ABY6PK57</accession>
<evidence type="ECO:0000313" key="3">
    <source>
        <dbReference type="EMBL" id="UZK52718.1"/>
    </source>
</evidence>